<dbReference type="PANTHER" id="PTHR11941">
    <property type="entry name" value="ENOYL-COA HYDRATASE-RELATED"/>
    <property type="match status" value="1"/>
</dbReference>
<organism evidence="3">
    <name type="scientific">marine metagenome</name>
    <dbReference type="NCBI Taxonomy" id="408172"/>
    <lineage>
        <taxon>unclassified sequences</taxon>
        <taxon>metagenomes</taxon>
        <taxon>ecological metagenomes</taxon>
    </lineage>
</organism>
<keyword evidence="1" id="KW-0443">Lipid metabolism</keyword>
<keyword evidence="2" id="KW-0456">Lyase</keyword>
<dbReference type="NCBIfam" id="NF005925">
    <property type="entry name" value="PRK07938.1"/>
    <property type="match status" value="1"/>
</dbReference>
<evidence type="ECO:0000256" key="1">
    <source>
        <dbReference type="ARBA" id="ARBA00023098"/>
    </source>
</evidence>
<dbReference type="InterPro" id="IPR029045">
    <property type="entry name" value="ClpP/crotonase-like_dom_sf"/>
</dbReference>
<evidence type="ECO:0000256" key="2">
    <source>
        <dbReference type="ARBA" id="ARBA00023239"/>
    </source>
</evidence>
<dbReference type="CDD" id="cd06558">
    <property type="entry name" value="crotonase-like"/>
    <property type="match status" value="1"/>
</dbReference>
<dbReference type="InterPro" id="IPR001753">
    <property type="entry name" value="Enoyl-CoA_hydra/iso"/>
</dbReference>
<evidence type="ECO:0008006" key="4">
    <source>
        <dbReference type="Google" id="ProtNLM"/>
    </source>
</evidence>
<dbReference type="GO" id="GO:0006635">
    <property type="term" value="P:fatty acid beta-oxidation"/>
    <property type="evidence" value="ECO:0007669"/>
    <property type="project" value="TreeGrafter"/>
</dbReference>
<dbReference type="SUPFAM" id="SSF52096">
    <property type="entry name" value="ClpP/crotonase"/>
    <property type="match status" value="1"/>
</dbReference>
<gene>
    <name evidence="3" type="ORF">METZ01_LOCUS180877</name>
</gene>
<accession>A0A382CRT1</accession>
<dbReference type="PANTHER" id="PTHR11941:SF169">
    <property type="entry name" value="(7AS)-7A-METHYL-1,5-DIOXO-2,3,5,6,7,7A-HEXAHYDRO-1H-INDENE-CARBOXYL-COA HYDROLASE"/>
    <property type="match status" value="1"/>
</dbReference>
<protein>
    <recommendedName>
        <fullName evidence="4">Enoyl-CoA hydratase</fullName>
    </recommendedName>
</protein>
<dbReference type="Pfam" id="PF00378">
    <property type="entry name" value="ECH_1"/>
    <property type="match status" value="1"/>
</dbReference>
<sequence length="222" mass="24112">MELPEIITDLGKQPELRCILIRAEGRGFCAGVDIKELAENSNAIVEVNRGNYLTYKAIHDCEIPVVSAPHNYVLGGGIGICGSSDAVVAADNAYFALPEIDRGAMGGASHMQRMFPHTMVRAAFLTGGQISAEDAWRVGGIEKVVPAGEHLDVAREFAGLIASQSRDALRIAKQALNGIEAFDVDKSYRWEQGFTFEMYMHEDSQMARDAFVDGGKAAKFDD</sequence>
<reference evidence="3" key="1">
    <citation type="submission" date="2018-05" db="EMBL/GenBank/DDBJ databases">
        <authorList>
            <person name="Lanie J.A."/>
            <person name="Ng W.-L."/>
            <person name="Kazmierczak K.M."/>
            <person name="Andrzejewski T.M."/>
            <person name="Davidsen T.M."/>
            <person name="Wayne K.J."/>
            <person name="Tettelin H."/>
            <person name="Glass J.I."/>
            <person name="Rusch D."/>
            <person name="Podicherti R."/>
            <person name="Tsui H.-C.T."/>
            <person name="Winkler M.E."/>
        </authorList>
    </citation>
    <scope>NUCLEOTIDE SEQUENCE</scope>
</reference>
<evidence type="ECO:0000313" key="3">
    <source>
        <dbReference type="EMBL" id="SVB28023.1"/>
    </source>
</evidence>
<dbReference type="Gene3D" id="3.90.226.10">
    <property type="entry name" value="2-enoyl-CoA Hydratase, Chain A, domain 1"/>
    <property type="match status" value="1"/>
</dbReference>
<proteinExistence type="predicted"/>
<dbReference type="GO" id="GO:0016829">
    <property type="term" value="F:lyase activity"/>
    <property type="evidence" value="ECO:0007669"/>
    <property type="project" value="UniProtKB-KW"/>
</dbReference>
<dbReference type="AlphaFoldDB" id="A0A382CRT1"/>
<dbReference type="EMBL" id="UINC01035508">
    <property type="protein sequence ID" value="SVB28023.1"/>
    <property type="molecule type" value="Genomic_DNA"/>
</dbReference>
<name>A0A382CRT1_9ZZZZ</name>